<dbReference type="GO" id="GO:0000028">
    <property type="term" value="P:ribosomal small subunit assembly"/>
    <property type="evidence" value="ECO:0007669"/>
    <property type="project" value="TreeGrafter"/>
</dbReference>
<dbReference type="InterPro" id="IPR035956">
    <property type="entry name" value="RimP_N_sf"/>
</dbReference>
<dbReference type="SUPFAM" id="SSF75420">
    <property type="entry name" value="YhbC-like, N-terminal domain"/>
    <property type="match status" value="1"/>
</dbReference>
<evidence type="ECO:0000313" key="7">
    <source>
        <dbReference type="Proteomes" id="UP000006764"/>
    </source>
</evidence>
<dbReference type="EMBL" id="CP004387">
    <property type="protein sequence ID" value="AJD49712.1"/>
    <property type="molecule type" value="Genomic_DNA"/>
</dbReference>
<comment type="subcellular location">
    <subcellularLocation>
        <location evidence="3">Cytoplasm</location>
    </subcellularLocation>
</comment>
<dbReference type="PANTHER" id="PTHR33867:SF1">
    <property type="entry name" value="RIBOSOME MATURATION FACTOR RIMP"/>
    <property type="match status" value="1"/>
</dbReference>
<evidence type="ECO:0000256" key="3">
    <source>
        <dbReference type="HAMAP-Rule" id="MF_01077"/>
    </source>
</evidence>
<dbReference type="Pfam" id="PF02576">
    <property type="entry name" value="RimP_N"/>
    <property type="match status" value="1"/>
</dbReference>
<dbReference type="FunFam" id="3.30.300.70:FF:000001">
    <property type="entry name" value="Ribosome maturation factor RimP"/>
    <property type="match status" value="1"/>
</dbReference>
<dbReference type="Gene3D" id="2.30.30.180">
    <property type="entry name" value="Ribosome maturation factor RimP, C-terminal domain"/>
    <property type="match status" value="1"/>
</dbReference>
<comment type="function">
    <text evidence="3">Required for maturation of 30S ribosomal subunits.</text>
</comment>
<gene>
    <name evidence="3" type="primary">rimP</name>
    <name evidence="6" type="ORF">S7S_16500</name>
</gene>
<dbReference type="Gene3D" id="3.30.300.70">
    <property type="entry name" value="RimP-like superfamily, N-terminal"/>
    <property type="match status" value="1"/>
</dbReference>
<sequence length="150" mass="16667">MRKADQLHALLAPSVESMGYVLWGLEYIQGRGAVLRIYIDHEDGITVDDCAEVSHQVSGVLDVEDPISGEYTLEVSSPGMDRPLFTLEQWQLYIGEKVQVRLLAPVSNRRRFTADITAVMGDDLHLAVDGQTLVVPFAQVDRANVVPQFD</sequence>
<dbReference type="STRING" id="391936.S7S_16500"/>
<dbReference type="InterPro" id="IPR036847">
    <property type="entry name" value="RimP_C_sf"/>
</dbReference>
<evidence type="ECO:0000256" key="2">
    <source>
        <dbReference type="ARBA" id="ARBA00022517"/>
    </source>
</evidence>
<dbReference type="HAMAP" id="MF_01077">
    <property type="entry name" value="RimP"/>
    <property type="match status" value="1"/>
</dbReference>
<evidence type="ECO:0000313" key="6">
    <source>
        <dbReference type="EMBL" id="AJD49712.1"/>
    </source>
</evidence>
<proteinExistence type="inferred from homology"/>
<evidence type="ECO:0000259" key="5">
    <source>
        <dbReference type="Pfam" id="PF17384"/>
    </source>
</evidence>
<dbReference type="KEGG" id="apac:S7S_16500"/>
<dbReference type="AlphaFoldDB" id="A0A0B4XTU2"/>
<evidence type="ECO:0000259" key="4">
    <source>
        <dbReference type="Pfam" id="PF02576"/>
    </source>
</evidence>
<keyword evidence="7" id="KW-1185">Reference proteome</keyword>
<dbReference type="InterPro" id="IPR003728">
    <property type="entry name" value="Ribosome_maturation_RimP"/>
</dbReference>
<dbReference type="SUPFAM" id="SSF74942">
    <property type="entry name" value="YhbC-like, C-terminal domain"/>
    <property type="match status" value="1"/>
</dbReference>
<name>A0A0B4XTU2_9GAMM</name>
<dbReference type="InterPro" id="IPR028998">
    <property type="entry name" value="RimP_C"/>
</dbReference>
<protein>
    <recommendedName>
        <fullName evidence="3">Ribosome maturation factor RimP</fullName>
    </recommendedName>
</protein>
<feature type="domain" description="Ribosome maturation factor RimP N-terminal" evidence="4">
    <location>
        <begin position="10"/>
        <end position="81"/>
    </location>
</feature>
<accession>A0A0B4XTU2</accession>
<feature type="domain" description="Ribosome maturation factor RimP C-terminal" evidence="5">
    <location>
        <begin position="84"/>
        <end position="149"/>
    </location>
</feature>
<organism evidence="6 7">
    <name type="scientific">Isoalcanivorax pacificus W11-5</name>
    <dbReference type="NCBI Taxonomy" id="391936"/>
    <lineage>
        <taxon>Bacteria</taxon>
        <taxon>Pseudomonadati</taxon>
        <taxon>Pseudomonadota</taxon>
        <taxon>Gammaproteobacteria</taxon>
        <taxon>Oceanospirillales</taxon>
        <taxon>Alcanivoracaceae</taxon>
        <taxon>Isoalcanivorax</taxon>
    </lineage>
</organism>
<dbReference type="NCBIfam" id="NF000927">
    <property type="entry name" value="PRK00092.1-1"/>
    <property type="match status" value="1"/>
</dbReference>
<dbReference type="RefSeq" id="WP_008733158.1">
    <property type="nucleotide sequence ID" value="NZ_CP004387.1"/>
</dbReference>
<dbReference type="OrthoDB" id="9805006at2"/>
<dbReference type="InterPro" id="IPR028989">
    <property type="entry name" value="RimP_N"/>
</dbReference>
<dbReference type="PANTHER" id="PTHR33867">
    <property type="entry name" value="RIBOSOME MATURATION FACTOR RIMP"/>
    <property type="match status" value="1"/>
</dbReference>
<comment type="similarity">
    <text evidence="3">Belongs to the RimP family.</text>
</comment>
<dbReference type="CDD" id="cd01734">
    <property type="entry name" value="YlxS_C"/>
    <property type="match status" value="1"/>
</dbReference>
<dbReference type="GO" id="GO:0005829">
    <property type="term" value="C:cytosol"/>
    <property type="evidence" value="ECO:0007669"/>
    <property type="project" value="TreeGrafter"/>
</dbReference>
<keyword evidence="2 3" id="KW-0690">Ribosome biogenesis</keyword>
<keyword evidence="1 3" id="KW-0963">Cytoplasm</keyword>
<evidence type="ECO:0000256" key="1">
    <source>
        <dbReference type="ARBA" id="ARBA00022490"/>
    </source>
</evidence>
<dbReference type="GO" id="GO:0006412">
    <property type="term" value="P:translation"/>
    <property type="evidence" value="ECO:0007669"/>
    <property type="project" value="TreeGrafter"/>
</dbReference>
<dbReference type="Proteomes" id="UP000006764">
    <property type="component" value="Chromosome"/>
</dbReference>
<dbReference type="HOGENOM" id="CLU_070525_1_1_6"/>
<dbReference type="Pfam" id="PF17384">
    <property type="entry name" value="DUF150_C"/>
    <property type="match status" value="1"/>
</dbReference>
<reference evidence="6 7" key="1">
    <citation type="journal article" date="2012" name="J. Bacteriol.">
        <title>Genome sequence of an alkane-degrading bacterium, Alcanivorax pacificus type strain W11-5, isolated from deep sea sediment.</title>
        <authorList>
            <person name="Lai Q."/>
            <person name="Shao Z."/>
        </authorList>
    </citation>
    <scope>NUCLEOTIDE SEQUENCE [LARGE SCALE GENOMIC DNA]</scope>
    <source>
        <strain evidence="6 7">W11-5</strain>
    </source>
</reference>